<reference evidence="1" key="1">
    <citation type="journal article" date="2022" name="bioRxiv">
        <title>Sequencing and chromosome-scale assembly of the giantPleurodeles waltlgenome.</title>
        <authorList>
            <person name="Brown T."/>
            <person name="Elewa A."/>
            <person name="Iarovenko S."/>
            <person name="Subramanian E."/>
            <person name="Araus A.J."/>
            <person name="Petzold A."/>
            <person name="Susuki M."/>
            <person name="Suzuki K.-i.T."/>
            <person name="Hayashi T."/>
            <person name="Toyoda A."/>
            <person name="Oliveira C."/>
            <person name="Osipova E."/>
            <person name="Leigh N.D."/>
            <person name="Simon A."/>
            <person name="Yun M.H."/>
        </authorList>
    </citation>
    <scope>NUCLEOTIDE SEQUENCE</scope>
    <source>
        <strain evidence="1">20211129_DDA</strain>
        <tissue evidence="1">Liver</tissue>
    </source>
</reference>
<name>A0AAV7L3K7_PLEWA</name>
<dbReference type="Proteomes" id="UP001066276">
    <property type="component" value="Chromosome 12"/>
</dbReference>
<sequence length="93" mass="10289">MLLQSLSPSNSELPRALVCILSNSLTSHRPVMLRAAEAGGRGRATCGRHIVRGRPEVVGGAEREEERVLGGSWGRQRQAADWHWVSVFMPRRS</sequence>
<evidence type="ECO:0000313" key="2">
    <source>
        <dbReference type="Proteomes" id="UP001066276"/>
    </source>
</evidence>
<organism evidence="1 2">
    <name type="scientific">Pleurodeles waltl</name>
    <name type="common">Iberian ribbed newt</name>
    <dbReference type="NCBI Taxonomy" id="8319"/>
    <lineage>
        <taxon>Eukaryota</taxon>
        <taxon>Metazoa</taxon>
        <taxon>Chordata</taxon>
        <taxon>Craniata</taxon>
        <taxon>Vertebrata</taxon>
        <taxon>Euteleostomi</taxon>
        <taxon>Amphibia</taxon>
        <taxon>Batrachia</taxon>
        <taxon>Caudata</taxon>
        <taxon>Salamandroidea</taxon>
        <taxon>Salamandridae</taxon>
        <taxon>Pleurodelinae</taxon>
        <taxon>Pleurodeles</taxon>
    </lineage>
</organism>
<protein>
    <submittedName>
        <fullName evidence="1">Uncharacterized protein</fullName>
    </submittedName>
</protein>
<gene>
    <name evidence="1" type="ORF">NDU88_005287</name>
</gene>
<evidence type="ECO:0000313" key="1">
    <source>
        <dbReference type="EMBL" id="KAJ1085154.1"/>
    </source>
</evidence>
<proteinExistence type="predicted"/>
<comment type="caution">
    <text evidence="1">The sequence shown here is derived from an EMBL/GenBank/DDBJ whole genome shotgun (WGS) entry which is preliminary data.</text>
</comment>
<dbReference type="AlphaFoldDB" id="A0AAV7L3K7"/>
<dbReference type="EMBL" id="JANPWB010000016">
    <property type="protein sequence ID" value="KAJ1085154.1"/>
    <property type="molecule type" value="Genomic_DNA"/>
</dbReference>
<accession>A0AAV7L3K7</accession>
<keyword evidence="2" id="KW-1185">Reference proteome</keyword>